<organism evidence="7 8">
    <name type="scientific">Linum trigynum</name>
    <dbReference type="NCBI Taxonomy" id="586398"/>
    <lineage>
        <taxon>Eukaryota</taxon>
        <taxon>Viridiplantae</taxon>
        <taxon>Streptophyta</taxon>
        <taxon>Embryophyta</taxon>
        <taxon>Tracheophyta</taxon>
        <taxon>Spermatophyta</taxon>
        <taxon>Magnoliopsida</taxon>
        <taxon>eudicotyledons</taxon>
        <taxon>Gunneridae</taxon>
        <taxon>Pentapetalae</taxon>
        <taxon>rosids</taxon>
        <taxon>fabids</taxon>
        <taxon>Malpighiales</taxon>
        <taxon>Linaceae</taxon>
        <taxon>Linum</taxon>
    </lineage>
</organism>
<proteinExistence type="predicted"/>
<dbReference type="PANTHER" id="PTHR47718">
    <property type="entry name" value="OS01G0519700 PROTEIN"/>
    <property type="match status" value="1"/>
</dbReference>
<evidence type="ECO:0000256" key="1">
    <source>
        <dbReference type="ARBA" id="ARBA00022723"/>
    </source>
</evidence>
<accession>A0AAV2GJ51</accession>
<keyword evidence="1" id="KW-0479">Metal-binding</keyword>
<feature type="compositionally biased region" description="Basic and acidic residues" evidence="5">
    <location>
        <begin position="232"/>
        <end position="243"/>
    </location>
</feature>
<dbReference type="PROSITE" id="PS50966">
    <property type="entry name" value="ZF_SWIM"/>
    <property type="match status" value="1"/>
</dbReference>
<name>A0AAV2GJ51_9ROSI</name>
<dbReference type="EMBL" id="OZ034822">
    <property type="protein sequence ID" value="CAL1410775.1"/>
    <property type="molecule type" value="Genomic_DNA"/>
</dbReference>
<keyword evidence="8" id="KW-1185">Reference proteome</keyword>
<dbReference type="GO" id="GO:0008270">
    <property type="term" value="F:zinc ion binding"/>
    <property type="evidence" value="ECO:0007669"/>
    <property type="project" value="UniProtKB-KW"/>
</dbReference>
<feature type="compositionally biased region" description="Basic and acidic residues" evidence="5">
    <location>
        <begin position="876"/>
        <end position="885"/>
    </location>
</feature>
<evidence type="ECO:0000259" key="6">
    <source>
        <dbReference type="PROSITE" id="PS50966"/>
    </source>
</evidence>
<keyword evidence="2 4" id="KW-0863">Zinc-finger</keyword>
<evidence type="ECO:0000313" key="7">
    <source>
        <dbReference type="EMBL" id="CAL1410775.1"/>
    </source>
</evidence>
<sequence>MKRRFSASKPPANGDRRRDFPPAIGEAIPPIGEGDSGDWRRGDSPAIGEAIPAIGGEAISGDWQRGDFWRLAARRFLPIGEAIFLLRSTTAGSTLLQPTTNVFFHQTARCFSTAPITMDEVVDGANEQKTGETGTETAMDVDIQETTVQSEIDDEIKIIPSNEETWMNLRFDTKDHGLLWYKCYAHDKGFSVRETGGVKRTSNNKPCEVVRYFGGRCNKEGWRRGSTNNPANDDHVDQQPRSRIRKEDRWDCKAVIRFQLEDSSQKYYISSWLDEHNHKMIPPSSRQFMRSNRTMNEVQKFLIDMYHKAGISIQSSFQALCLAAGGRENVGFTQMDHKNYIRTKRQKTMKFGEATMIYHHFKSEASMDPAFFYEIQVDINEEIASIFWADGRMRMDYFYFGDTISFDTTYRTNKNARPLALFVGFNNYRETCVFGAALLYDETSATFDWLFKQFLICMNGKEPGAVFTDQAAAIAAGIRTALPHTYHGLCTFHITMNAKSNGLWWSPFLEELSFLMYDLETEDEFDYYWKKMLENCFNEEEEEGKKLTSKIEAWLQNLHKVRSKWSSAWLKDHFACGMRSSQLSESCNSHLRKYLQSKLTLWEFFIQFNNLLEAKRHKELRSDYEALNTIPYLVFTNSEVLQQFVTKYTQNIFGNMQDEYSKSIKYHIRPNNSKDIDGMFAYELHKLDQQRNPIDKRIVMVDFVERKLICSCKMFEKCGWLCRHVLRAIDHLGYGGHLEILNIHTRYILKRWTYDAKSGDFTLPAVQDTAERVYCSRVKQLTGSMNLLATRTCMDDDIYKMLEEEMQALKIRAESMMPAMKFGQPSTSTEAELNPASSESEPHWAKALKVRTDPFKSRTRRKNRIEIIRERRRQTKLQERAAEGK</sequence>
<dbReference type="Pfam" id="PF04434">
    <property type="entry name" value="SWIM"/>
    <property type="match status" value="1"/>
</dbReference>
<feature type="compositionally biased region" description="Polar residues" evidence="5">
    <location>
        <begin position="824"/>
        <end position="839"/>
    </location>
</feature>
<evidence type="ECO:0000313" key="8">
    <source>
        <dbReference type="Proteomes" id="UP001497516"/>
    </source>
</evidence>
<feature type="region of interest" description="Disordered" evidence="5">
    <location>
        <begin position="1"/>
        <end position="38"/>
    </location>
</feature>
<dbReference type="PANTHER" id="PTHR47718:SF2">
    <property type="entry name" value="PROTEIN FAR1-RELATED SEQUENCE 5-LIKE"/>
    <property type="match status" value="1"/>
</dbReference>
<evidence type="ECO:0000256" key="5">
    <source>
        <dbReference type="SAM" id="MobiDB-lite"/>
    </source>
</evidence>
<feature type="region of interest" description="Disordered" evidence="5">
    <location>
        <begin position="823"/>
        <end position="885"/>
    </location>
</feature>
<evidence type="ECO:0000256" key="2">
    <source>
        <dbReference type="ARBA" id="ARBA00022771"/>
    </source>
</evidence>
<dbReference type="SMART" id="SM00575">
    <property type="entry name" value="ZnF_PMZ"/>
    <property type="match status" value="1"/>
</dbReference>
<feature type="domain" description="SWIM-type" evidence="6">
    <location>
        <begin position="697"/>
        <end position="733"/>
    </location>
</feature>
<evidence type="ECO:0000256" key="3">
    <source>
        <dbReference type="ARBA" id="ARBA00022833"/>
    </source>
</evidence>
<dbReference type="InterPro" id="IPR007527">
    <property type="entry name" value="Znf_SWIM"/>
</dbReference>
<dbReference type="InterPro" id="IPR006564">
    <property type="entry name" value="Znf_PMZ"/>
</dbReference>
<evidence type="ECO:0000256" key="4">
    <source>
        <dbReference type="PROSITE-ProRule" id="PRU00325"/>
    </source>
</evidence>
<protein>
    <recommendedName>
        <fullName evidence="6">SWIM-type domain-containing protein</fullName>
    </recommendedName>
</protein>
<feature type="region of interest" description="Disordered" evidence="5">
    <location>
        <begin position="221"/>
        <end position="243"/>
    </location>
</feature>
<dbReference type="Pfam" id="PF03101">
    <property type="entry name" value="FAR1"/>
    <property type="match status" value="1"/>
</dbReference>
<keyword evidence="3" id="KW-0862">Zinc</keyword>
<dbReference type="AlphaFoldDB" id="A0AAV2GJ51"/>
<feature type="compositionally biased region" description="Basic and acidic residues" evidence="5">
    <location>
        <begin position="840"/>
        <end position="856"/>
    </location>
</feature>
<dbReference type="InterPro" id="IPR018289">
    <property type="entry name" value="MULE_transposase_dom"/>
</dbReference>
<feature type="compositionally biased region" description="Low complexity" evidence="5">
    <location>
        <begin position="21"/>
        <end position="33"/>
    </location>
</feature>
<dbReference type="InterPro" id="IPR004330">
    <property type="entry name" value="FAR1_DNA_bnd_dom"/>
</dbReference>
<reference evidence="7 8" key="1">
    <citation type="submission" date="2024-04" db="EMBL/GenBank/DDBJ databases">
        <authorList>
            <person name="Fracassetti M."/>
        </authorList>
    </citation>
    <scope>NUCLEOTIDE SEQUENCE [LARGE SCALE GENOMIC DNA]</scope>
</reference>
<dbReference type="Proteomes" id="UP001497516">
    <property type="component" value="Chromosome 9"/>
</dbReference>
<dbReference type="Pfam" id="PF10551">
    <property type="entry name" value="MULE"/>
    <property type="match status" value="1"/>
</dbReference>
<gene>
    <name evidence="7" type="ORF">LTRI10_LOCUS50171</name>
</gene>